<dbReference type="InterPro" id="IPR000424">
    <property type="entry name" value="Primosome_PriB/ssb"/>
</dbReference>
<accession>A0A7L7KPW0</accession>
<reference evidence="3 4" key="1">
    <citation type="submission" date="2020-02" db="EMBL/GenBank/DDBJ databases">
        <authorList>
            <person name="Zheng R.K."/>
            <person name="Sun C.M."/>
        </authorList>
    </citation>
    <scope>NUCLEOTIDE SEQUENCE [LARGE SCALE GENOMIC DNA]</scope>
    <source>
        <strain evidence="4">zrk13</strain>
    </source>
</reference>
<protein>
    <submittedName>
        <fullName evidence="3">Single-stranded DNA-binding protein</fullName>
    </submittedName>
</protein>
<dbReference type="Proteomes" id="UP000514720">
    <property type="component" value="Chromosome"/>
</dbReference>
<sequence length="111" mass="12306">MLNQVILVGKVTGIYDFVTSAGNPEELLISLLVTNVNETENHTDEINVRLSRHLSNAIKEHIEVGSMIGVKAHLEIIVKDLTVVADKVTFISLDKTKDIDYDKYIDGANEV</sequence>
<proteinExistence type="predicted"/>
<dbReference type="SUPFAM" id="SSF50249">
    <property type="entry name" value="Nucleic acid-binding proteins"/>
    <property type="match status" value="1"/>
</dbReference>
<keyword evidence="1 2" id="KW-0238">DNA-binding</keyword>
<gene>
    <name evidence="3" type="ORF">G4Z02_03370</name>
</gene>
<dbReference type="GO" id="GO:0003697">
    <property type="term" value="F:single-stranded DNA binding"/>
    <property type="evidence" value="ECO:0007669"/>
    <property type="project" value="InterPro"/>
</dbReference>
<evidence type="ECO:0000256" key="1">
    <source>
        <dbReference type="ARBA" id="ARBA00023125"/>
    </source>
</evidence>
<organism evidence="3 4">
    <name type="scientific">Candidatus Xianfuyuplasma coldseepsis</name>
    <dbReference type="NCBI Taxonomy" id="2782163"/>
    <lineage>
        <taxon>Bacteria</taxon>
        <taxon>Bacillati</taxon>
        <taxon>Mycoplasmatota</taxon>
        <taxon>Mollicutes</taxon>
        <taxon>Candidatus Izemoplasmatales</taxon>
        <taxon>Candidatus Izemoplasmataceae</taxon>
        <taxon>Candidatus Xianfuyuplasma</taxon>
    </lineage>
</organism>
<dbReference type="KEGG" id="xcl:G4Z02_03370"/>
<evidence type="ECO:0000313" key="4">
    <source>
        <dbReference type="Proteomes" id="UP000514720"/>
    </source>
</evidence>
<dbReference type="Gene3D" id="2.40.50.140">
    <property type="entry name" value="Nucleic acid-binding proteins"/>
    <property type="match status" value="1"/>
</dbReference>
<name>A0A7L7KPW0_9MOLU</name>
<dbReference type="EMBL" id="CP048914">
    <property type="protein sequence ID" value="QMS84831.1"/>
    <property type="molecule type" value="Genomic_DNA"/>
</dbReference>
<evidence type="ECO:0000313" key="3">
    <source>
        <dbReference type="EMBL" id="QMS84831.1"/>
    </source>
</evidence>
<dbReference type="RefSeq" id="WP_258878453.1">
    <property type="nucleotide sequence ID" value="NZ_CP048914.1"/>
</dbReference>
<dbReference type="InterPro" id="IPR012340">
    <property type="entry name" value="NA-bd_OB-fold"/>
</dbReference>
<dbReference type="PROSITE" id="PS50935">
    <property type="entry name" value="SSB"/>
    <property type="match status" value="1"/>
</dbReference>
<dbReference type="AlphaFoldDB" id="A0A7L7KPW0"/>
<keyword evidence="4" id="KW-1185">Reference proteome</keyword>
<evidence type="ECO:0000256" key="2">
    <source>
        <dbReference type="PROSITE-ProRule" id="PRU00252"/>
    </source>
</evidence>